<dbReference type="PANTHER" id="PTHR43304:SF1">
    <property type="entry name" value="PAC DOMAIN-CONTAINING PROTEIN"/>
    <property type="match status" value="1"/>
</dbReference>
<dbReference type="SMART" id="SM00091">
    <property type="entry name" value="PAS"/>
    <property type="match status" value="2"/>
</dbReference>
<dbReference type="SUPFAM" id="SSF47384">
    <property type="entry name" value="Homodimeric domain of signal transducing histidine kinase"/>
    <property type="match status" value="1"/>
</dbReference>
<dbReference type="Pfam" id="PF13426">
    <property type="entry name" value="PAS_9"/>
    <property type="match status" value="1"/>
</dbReference>
<organism evidence="9 10">
    <name type="scientific">Flavisolibacter tropicus</name>
    <dbReference type="NCBI Taxonomy" id="1492898"/>
    <lineage>
        <taxon>Bacteria</taxon>
        <taxon>Pseudomonadati</taxon>
        <taxon>Bacteroidota</taxon>
        <taxon>Chitinophagia</taxon>
        <taxon>Chitinophagales</taxon>
        <taxon>Chitinophagaceae</taxon>
        <taxon>Flavisolibacter</taxon>
    </lineage>
</organism>
<dbReference type="Gene3D" id="3.30.450.20">
    <property type="entry name" value="PAS domain"/>
    <property type="match status" value="2"/>
</dbReference>
<evidence type="ECO:0000256" key="2">
    <source>
        <dbReference type="ARBA" id="ARBA00012438"/>
    </source>
</evidence>
<dbReference type="FunFam" id="3.30.565.10:FF:000006">
    <property type="entry name" value="Sensor histidine kinase WalK"/>
    <property type="match status" value="1"/>
</dbReference>
<dbReference type="InterPro" id="IPR036890">
    <property type="entry name" value="HATPase_C_sf"/>
</dbReference>
<dbReference type="CDD" id="cd00082">
    <property type="entry name" value="HisKA"/>
    <property type="match status" value="1"/>
</dbReference>
<keyword evidence="4" id="KW-0808">Transferase</keyword>
<dbReference type="PROSITE" id="PS50113">
    <property type="entry name" value="PAC"/>
    <property type="match status" value="2"/>
</dbReference>
<dbReference type="STRING" id="1492898.SY85_10750"/>
<evidence type="ECO:0000313" key="10">
    <source>
        <dbReference type="Proteomes" id="UP000077177"/>
    </source>
</evidence>
<dbReference type="InterPro" id="IPR013656">
    <property type="entry name" value="PAS_4"/>
</dbReference>
<dbReference type="InterPro" id="IPR052162">
    <property type="entry name" value="Sensor_kinase/Photoreceptor"/>
</dbReference>
<dbReference type="Pfam" id="PF02518">
    <property type="entry name" value="HATPase_c"/>
    <property type="match status" value="1"/>
</dbReference>
<feature type="domain" description="PAS" evidence="7">
    <location>
        <begin position="141"/>
        <end position="191"/>
    </location>
</feature>
<name>A0A172TV44_9BACT</name>
<evidence type="ECO:0000313" key="9">
    <source>
        <dbReference type="EMBL" id="ANE50910.1"/>
    </source>
</evidence>
<evidence type="ECO:0000256" key="4">
    <source>
        <dbReference type="ARBA" id="ARBA00022679"/>
    </source>
</evidence>
<dbReference type="AlphaFoldDB" id="A0A172TV44"/>
<dbReference type="SUPFAM" id="SSF55874">
    <property type="entry name" value="ATPase domain of HSP90 chaperone/DNA topoisomerase II/histidine kinase"/>
    <property type="match status" value="1"/>
</dbReference>
<dbReference type="NCBIfam" id="TIGR00229">
    <property type="entry name" value="sensory_box"/>
    <property type="match status" value="2"/>
</dbReference>
<keyword evidence="3" id="KW-0597">Phosphoprotein</keyword>
<dbReference type="PROSITE" id="PS50112">
    <property type="entry name" value="PAS"/>
    <property type="match status" value="1"/>
</dbReference>
<reference evidence="9 10" key="2">
    <citation type="journal article" date="2016" name="Int. J. Syst. Evol. Microbiol.">
        <title>Flavisolibacter tropicus sp. nov., isolated from tropical soil.</title>
        <authorList>
            <person name="Lee J.J."/>
            <person name="Kang M.S."/>
            <person name="Kim G.S."/>
            <person name="Lee C.S."/>
            <person name="Lim S."/>
            <person name="Lee J."/>
            <person name="Roh S.H."/>
            <person name="Kang H."/>
            <person name="Ha J.M."/>
            <person name="Bae S."/>
            <person name="Jung H.Y."/>
            <person name="Kim M.K."/>
        </authorList>
    </citation>
    <scope>NUCLEOTIDE SEQUENCE [LARGE SCALE GENOMIC DNA]</scope>
    <source>
        <strain evidence="9 10">LCS9</strain>
    </source>
</reference>
<protein>
    <recommendedName>
        <fullName evidence="2">histidine kinase</fullName>
        <ecNumber evidence="2">2.7.13.3</ecNumber>
    </recommendedName>
</protein>
<keyword evidence="10" id="KW-1185">Reference proteome</keyword>
<dbReference type="CDD" id="cd00130">
    <property type="entry name" value="PAS"/>
    <property type="match status" value="2"/>
</dbReference>
<dbReference type="PROSITE" id="PS50109">
    <property type="entry name" value="HIS_KIN"/>
    <property type="match status" value="1"/>
</dbReference>
<dbReference type="InterPro" id="IPR036097">
    <property type="entry name" value="HisK_dim/P_sf"/>
</dbReference>
<feature type="domain" description="PAC" evidence="8">
    <location>
        <begin position="212"/>
        <end position="263"/>
    </location>
</feature>
<dbReference type="PANTHER" id="PTHR43304">
    <property type="entry name" value="PHYTOCHROME-LIKE PROTEIN CPH1"/>
    <property type="match status" value="1"/>
</dbReference>
<dbReference type="InterPro" id="IPR003661">
    <property type="entry name" value="HisK_dim/P_dom"/>
</dbReference>
<evidence type="ECO:0000256" key="5">
    <source>
        <dbReference type="ARBA" id="ARBA00022777"/>
    </source>
</evidence>
<feature type="domain" description="Histidine kinase" evidence="6">
    <location>
        <begin position="292"/>
        <end position="520"/>
    </location>
</feature>
<evidence type="ECO:0000256" key="1">
    <source>
        <dbReference type="ARBA" id="ARBA00000085"/>
    </source>
</evidence>
<dbReference type="InterPro" id="IPR000014">
    <property type="entry name" value="PAS"/>
</dbReference>
<dbReference type="InterPro" id="IPR005467">
    <property type="entry name" value="His_kinase_dom"/>
</dbReference>
<dbReference type="GO" id="GO:0000155">
    <property type="term" value="F:phosphorelay sensor kinase activity"/>
    <property type="evidence" value="ECO:0007669"/>
    <property type="project" value="InterPro"/>
</dbReference>
<dbReference type="RefSeq" id="WP_066404362.1">
    <property type="nucleotide sequence ID" value="NZ_CP011390.1"/>
</dbReference>
<dbReference type="OrthoDB" id="9766459at2"/>
<evidence type="ECO:0000259" key="8">
    <source>
        <dbReference type="PROSITE" id="PS50113"/>
    </source>
</evidence>
<evidence type="ECO:0000259" key="7">
    <source>
        <dbReference type="PROSITE" id="PS50112"/>
    </source>
</evidence>
<dbReference type="SMART" id="SM00388">
    <property type="entry name" value="HisKA"/>
    <property type="match status" value="1"/>
</dbReference>
<dbReference type="InterPro" id="IPR000700">
    <property type="entry name" value="PAS-assoc_C"/>
</dbReference>
<feature type="domain" description="PAC" evidence="8">
    <location>
        <begin position="87"/>
        <end position="140"/>
    </location>
</feature>
<proteinExistence type="predicted"/>
<evidence type="ECO:0000259" key="6">
    <source>
        <dbReference type="PROSITE" id="PS50109"/>
    </source>
</evidence>
<dbReference type="KEGG" id="fla:SY85_10750"/>
<dbReference type="Pfam" id="PF00512">
    <property type="entry name" value="HisKA"/>
    <property type="match status" value="1"/>
</dbReference>
<dbReference type="Gene3D" id="1.10.287.130">
    <property type="match status" value="1"/>
</dbReference>
<dbReference type="InterPro" id="IPR003594">
    <property type="entry name" value="HATPase_dom"/>
</dbReference>
<dbReference type="Gene3D" id="3.30.565.10">
    <property type="entry name" value="Histidine kinase-like ATPase, C-terminal domain"/>
    <property type="match status" value="1"/>
</dbReference>
<dbReference type="EMBL" id="CP011390">
    <property type="protein sequence ID" value="ANE50910.1"/>
    <property type="molecule type" value="Genomic_DNA"/>
</dbReference>
<comment type="catalytic activity">
    <reaction evidence="1">
        <text>ATP + protein L-histidine = ADP + protein N-phospho-L-histidine.</text>
        <dbReference type="EC" id="2.7.13.3"/>
    </reaction>
</comment>
<gene>
    <name evidence="9" type="ORF">SY85_10750</name>
</gene>
<dbReference type="SMART" id="SM00387">
    <property type="entry name" value="HATPase_c"/>
    <property type="match status" value="1"/>
</dbReference>
<reference evidence="10" key="1">
    <citation type="submission" date="2015-01" db="EMBL/GenBank/DDBJ databases">
        <title>Flavisolibacter sp./LCS9/ whole genome sequencing.</title>
        <authorList>
            <person name="Kim M.K."/>
            <person name="Srinivasan S."/>
            <person name="Lee J.-J."/>
        </authorList>
    </citation>
    <scope>NUCLEOTIDE SEQUENCE [LARGE SCALE GENOMIC DNA]</scope>
    <source>
        <strain evidence="10">LCS9</strain>
    </source>
</reference>
<dbReference type="SUPFAM" id="SSF55785">
    <property type="entry name" value="PYP-like sensor domain (PAS domain)"/>
    <property type="match status" value="2"/>
</dbReference>
<accession>A0A172TV44</accession>
<keyword evidence="5" id="KW-0418">Kinase</keyword>
<evidence type="ECO:0000256" key="3">
    <source>
        <dbReference type="ARBA" id="ARBA00022553"/>
    </source>
</evidence>
<dbReference type="EC" id="2.7.13.3" evidence="2"/>
<dbReference type="PRINTS" id="PR00344">
    <property type="entry name" value="BCTRLSENSOR"/>
</dbReference>
<dbReference type="Proteomes" id="UP000077177">
    <property type="component" value="Chromosome"/>
</dbReference>
<dbReference type="InterPro" id="IPR004358">
    <property type="entry name" value="Sig_transdc_His_kin-like_C"/>
</dbReference>
<dbReference type="Pfam" id="PF08448">
    <property type="entry name" value="PAS_4"/>
    <property type="match status" value="1"/>
</dbReference>
<sequence>MQTRNPITEAILLSKSQEDIRNRLVDISPIPTYYIDNELCYQYANKACEGWLELAQKDIIGKPFAEVMGAAAIEILKDKIQSALAGNALDFEAEVPYKKGIRYVQLKYIPDIDNDGIVGGLMVLVSDITEKREMEVELQKKAKELQDYFDNATVGLHWVDSNGIIVWANKAELQLLGYTEEEYIGHHIAEFHADRPIIDDILTRLSRNETLNQYEALLRCKDGTIRNVVINSNVLWEDGNFVHTRCFTLDVTEKRKAEQFLSKANAELEHKVKERTLELSRKNEELEQFTYAASHDLKEPIRKIHFFTERLRERLAEKLQDEDLRYFDRLETGAKRMGILIDDLLMYSHISRGVSHEEVVDLNKTLPMVLEDLELSIEEKDAKIIIDALPVIKGNRLQLQQLFENLIGNSLKYSKSDSTPVIKLSSTRIKGSDTALHLSEEEESKAYHLIEVRDNGIGFEQADAERIFNVFTRLHGMAEYKGTGVGLSIVRKVAENHNGYVWAESKPGEGTTFKILLPAV</sequence>
<dbReference type="InterPro" id="IPR035965">
    <property type="entry name" value="PAS-like_dom_sf"/>
</dbReference>